<dbReference type="Proteomes" id="UP000094869">
    <property type="component" value="Unassembled WGS sequence"/>
</dbReference>
<comment type="caution">
    <text evidence="4">The sequence shown here is derived from an EMBL/GenBank/DDBJ whole genome shotgun (WGS) entry which is preliminary data.</text>
</comment>
<accession>A0A1E3AJS7</accession>
<evidence type="ECO:0000313" key="8">
    <source>
        <dbReference type="Proteomes" id="UP000094271"/>
    </source>
</evidence>
<evidence type="ECO:0000313" key="7">
    <source>
        <dbReference type="Proteomes" id="UP000094067"/>
    </source>
</evidence>
<dbReference type="SUPFAM" id="SSF141259">
    <property type="entry name" value="CarD-like"/>
    <property type="match status" value="1"/>
</dbReference>
<dbReference type="RefSeq" id="WP_009255279.1">
    <property type="nucleotide sequence ID" value="NZ_BAABXS010000001.1"/>
</dbReference>
<name>A0A1E3AJS7_9FIRM</name>
<dbReference type="EMBL" id="MEHA01000018">
    <property type="protein sequence ID" value="ODR47995.1"/>
    <property type="molecule type" value="Genomic_DNA"/>
</dbReference>
<dbReference type="Gene3D" id="1.20.58.1290">
    <property type="entry name" value="CarD-like, C-terminal domain"/>
    <property type="match status" value="1"/>
</dbReference>
<evidence type="ECO:0000313" key="5">
    <source>
        <dbReference type="EMBL" id="ODR47995.1"/>
    </source>
</evidence>
<feature type="domain" description="CarD C-terminal" evidence="3">
    <location>
        <begin position="70"/>
        <end position="156"/>
    </location>
</feature>
<evidence type="ECO:0000313" key="9">
    <source>
        <dbReference type="Proteomes" id="UP000094869"/>
    </source>
</evidence>
<keyword evidence="1" id="KW-0175">Coiled coil</keyword>
<reference evidence="5 8" key="3">
    <citation type="submission" date="2016-08" db="EMBL/GenBank/DDBJ databases">
        <authorList>
            <person name="Seilhamer J.J."/>
        </authorList>
    </citation>
    <scope>NUCLEOTIDE SEQUENCE [LARGE SCALE GENOMIC DNA]</scope>
    <source>
        <strain evidence="5 8">NML150140-1</strain>
    </source>
</reference>
<proteinExistence type="predicted"/>
<evidence type="ECO:0000313" key="4">
    <source>
        <dbReference type="EMBL" id="ODM08953.1"/>
    </source>
</evidence>
<evidence type="ECO:0000256" key="1">
    <source>
        <dbReference type="SAM" id="Coils"/>
    </source>
</evidence>
<evidence type="ECO:0000259" key="3">
    <source>
        <dbReference type="Pfam" id="PF21095"/>
    </source>
</evidence>
<dbReference type="AlphaFoldDB" id="A0A1E3AJS7"/>
<reference evidence="6 9" key="2">
    <citation type="submission" date="2016-08" db="EMBL/GenBank/DDBJ databases">
        <title>Characterization of Isolates of Eisenbergiella tayi Derived from Blood Cultures, Using Whole Genome Sequencing.</title>
        <authorList>
            <person name="Bernier A.-M."/>
            <person name="Burdz T."/>
            <person name="Wiebe D."/>
            <person name="Bernard K."/>
        </authorList>
    </citation>
    <scope>NUCLEOTIDE SEQUENCE [LARGE SCALE GENOMIC DNA]</scope>
    <source>
        <strain evidence="6 9">NML120146</strain>
    </source>
</reference>
<evidence type="ECO:0000313" key="6">
    <source>
        <dbReference type="EMBL" id="ODR59767.1"/>
    </source>
</evidence>
<dbReference type="InterPro" id="IPR003711">
    <property type="entry name" value="CarD-like/TRCF_RID"/>
</dbReference>
<dbReference type="GO" id="GO:0009303">
    <property type="term" value="P:rRNA transcription"/>
    <property type="evidence" value="ECO:0007669"/>
    <property type="project" value="TreeGrafter"/>
</dbReference>
<keyword evidence="9" id="KW-1185">Reference proteome</keyword>
<dbReference type="Pfam" id="PF02559">
    <property type="entry name" value="CarD_TRCF_RID"/>
    <property type="match status" value="1"/>
</dbReference>
<organism evidence="4 7">
    <name type="scientific">Eisenbergiella tayi</name>
    <dbReference type="NCBI Taxonomy" id="1432052"/>
    <lineage>
        <taxon>Bacteria</taxon>
        <taxon>Bacillati</taxon>
        <taxon>Bacillota</taxon>
        <taxon>Clostridia</taxon>
        <taxon>Lachnospirales</taxon>
        <taxon>Lachnospiraceae</taxon>
        <taxon>Eisenbergiella</taxon>
    </lineage>
</organism>
<dbReference type="Proteomes" id="UP000094067">
    <property type="component" value="Unassembled WGS sequence"/>
</dbReference>
<protein>
    <submittedName>
        <fullName evidence="4">CarD-like/TRCF domain protein</fullName>
    </submittedName>
</protein>
<gene>
    <name evidence="5" type="ORF">BEI59_21765</name>
    <name evidence="4" type="ORF">BEI61_00582</name>
    <name evidence="6" type="ORF">BEI63_06315</name>
</gene>
<feature type="coiled-coil region" evidence="1">
    <location>
        <begin position="66"/>
        <end position="93"/>
    </location>
</feature>
<dbReference type="InterPro" id="IPR036101">
    <property type="entry name" value="CarD-like/TRCF_RID_sf"/>
</dbReference>
<dbReference type="GeneID" id="29727280"/>
<dbReference type="Proteomes" id="UP000094271">
    <property type="component" value="Unassembled WGS sequence"/>
</dbReference>
<dbReference type="InterPro" id="IPR042215">
    <property type="entry name" value="CarD-like_C"/>
</dbReference>
<dbReference type="Gene3D" id="2.40.10.170">
    <property type="match status" value="1"/>
</dbReference>
<evidence type="ECO:0000259" key="2">
    <source>
        <dbReference type="Pfam" id="PF02559"/>
    </source>
</evidence>
<dbReference type="InterPro" id="IPR052531">
    <property type="entry name" value="CarD-like_regulator"/>
</dbReference>
<sequence>MYNVNDVVVHENGGVYRIAAIGKPDFVNGPETYYTLRSVGNDESTIYVKLNNDKVYMRPVMSRKEAKEYLEQLPEMTAEYEANNKERERLSRQILKSCEVSQYLKLMKAILLEQDRKKKNGKKLNCSDEKNLQRAEKMLISEFAIVFNITVEKARDSVFDAVFEKEKDA</sequence>
<dbReference type="PANTHER" id="PTHR38447:SF1">
    <property type="entry name" value="RNA POLYMERASE-BINDING TRANSCRIPTION FACTOR CARD"/>
    <property type="match status" value="1"/>
</dbReference>
<dbReference type="PANTHER" id="PTHR38447">
    <property type="entry name" value="TRANSCRIPTION FACTOR YDEB-RELATED"/>
    <property type="match status" value="1"/>
</dbReference>
<dbReference type="InterPro" id="IPR048792">
    <property type="entry name" value="CarD_C"/>
</dbReference>
<feature type="domain" description="CarD-like/TRCF RNAP-interacting" evidence="2">
    <location>
        <begin position="2"/>
        <end position="60"/>
    </location>
</feature>
<dbReference type="Pfam" id="PF21095">
    <property type="entry name" value="CarD_C"/>
    <property type="match status" value="1"/>
</dbReference>
<dbReference type="OrthoDB" id="9786074at2"/>
<dbReference type="EMBL" id="MCGH01000001">
    <property type="protein sequence ID" value="ODM08953.1"/>
    <property type="molecule type" value="Genomic_DNA"/>
</dbReference>
<dbReference type="EMBL" id="MEHD01000014">
    <property type="protein sequence ID" value="ODR59767.1"/>
    <property type="molecule type" value="Genomic_DNA"/>
</dbReference>
<reference evidence="4 7" key="1">
    <citation type="submission" date="2016-07" db="EMBL/GenBank/DDBJ databases">
        <title>Characterization of isolates of Eisenbergiella tayi derived from blood cultures, using whole genome sequencing.</title>
        <authorList>
            <person name="Burdz T."/>
            <person name="Wiebe D."/>
            <person name="Huynh C."/>
            <person name="Bernard K."/>
        </authorList>
    </citation>
    <scope>NUCLEOTIDE SEQUENCE [LARGE SCALE GENOMIC DNA]</scope>
    <source>
        <strain evidence="4 7">NML 110608</strain>
    </source>
</reference>